<dbReference type="GeneID" id="17280293"/>
<reference evidence="2" key="2">
    <citation type="submission" date="2024-10" db="UniProtKB">
        <authorList>
            <consortium name="EnsemblProtists"/>
        </authorList>
    </citation>
    <scope>IDENTIFICATION</scope>
</reference>
<evidence type="ECO:0008006" key="4">
    <source>
        <dbReference type="Google" id="ProtNLM"/>
    </source>
</evidence>
<proteinExistence type="predicted"/>
<dbReference type="KEGG" id="ehx:EMIHUDRAFT_460579"/>
<evidence type="ECO:0000256" key="1">
    <source>
        <dbReference type="SAM" id="MobiDB-lite"/>
    </source>
</evidence>
<dbReference type="EnsemblProtists" id="EOD35022">
    <property type="protein sequence ID" value="EOD35022"/>
    <property type="gene ID" value="EMIHUDRAFT_460579"/>
</dbReference>
<organism evidence="2 3">
    <name type="scientific">Emiliania huxleyi (strain CCMP1516)</name>
    <dbReference type="NCBI Taxonomy" id="280463"/>
    <lineage>
        <taxon>Eukaryota</taxon>
        <taxon>Haptista</taxon>
        <taxon>Haptophyta</taxon>
        <taxon>Prymnesiophyceae</taxon>
        <taxon>Isochrysidales</taxon>
        <taxon>Noelaerhabdaceae</taxon>
        <taxon>Emiliania</taxon>
    </lineage>
</organism>
<accession>A0A0D3KGY7</accession>
<feature type="region of interest" description="Disordered" evidence="1">
    <location>
        <begin position="114"/>
        <end position="138"/>
    </location>
</feature>
<dbReference type="Proteomes" id="UP000013827">
    <property type="component" value="Unassembled WGS sequence"/>
</dbReference>
<dbReference type="RefSeq" id="XP_005787451.1">
    <property type="nucleotide sequence ID" value="XM_005787394.1"/>
</dbReference>
<dbReference type="AlphaFoldDB" id="A0A0D3KGY7"/>
<dbReference type="PaxDb" id="2903-EOD35022"/>
<evidence type="ECO:0000313" key="2">
    <source>
        <dbReference type="EnsemblProtists" id="EOD35022"/>
    </source>
</evidence>
<reference evidence="3" key="1">
    <citation type="journal article" date="2013" name="Nature">
        <title>Pan genome of the phytoplankton Emiliania underpins its global distribution.</title>
        <authorList>
            <person name="Read B.A."/>
            <person name="Kegel J."/>
            <person name="Klute M.J."/>
            <person name="Kuo A."/>
            <person name="Lefebvre S.C."/>
            <person name="Maumus F."/>
            <person name="Mayer C."/>
            <person name="Miller J."/>
            <person name="Monier A."/>
            <person name="Salamov A."/>
            <person name="Young J."/>
            <person name="Aguilar M."/>
            <person name="Claverie J.M."/>
            <person name="Frickenhaus S."/>
            <person name="Gonzalez K."/>
            <person name="Herman E.K."/>
            <person name="Lin Y.C."/>
            <person name="Napier J."/>
            <person name="Ogata H."/>
            <person name="Sarno A.F."/>
            <person name="Shmutz J."/>
            <person name="Schroeder D."/>
            <person name="de Vargas C."/>
            <person name="Verret F."/>
            <person name="von Dassow P."/>
            <person name="Valentin K."/>
            <person name="Van de Peer Y."/>
            <person name="Wheeler G."/>
            <person name="Dacks J.B."/>
            <person name="Delwiche C.F."/>
            <person name="Dyhrman S.T."/>
            <person name="Glockner G."/>
            <person name="John U."/>
            <person name="Richards T."/>
            <person name="Worden A.Z."/>
            <person name="Zhang X."/>
            <person name="Grigoriev I.V."/>
            <person name="Allen A.E."/>
            <person name="Bidle K."/>
            <person name="Borodovsky M."/>
            <person name="Bowler C."/>
            <person name="Brownlee C."/>
            <person name="Cock J.M."/>
            <person name="Elias M."/>
            <person name="Gladyshev V.N."/>
            <person name="Groth M."/>
            <person name="Guda C."/>
            <person name="Hadaegh A."/>
            <person name="Iglesias-Rodriguez M.D."/>
            <person name="Jenkins J."/>
            <person name="Jones B.M."/>
            <person name="Lawson T."/>
            <person name="Leese F."/>
            <person name="Lindquist E."/>
            <person name="Lobanov A."/>
            <person name="Lomsadze A."/>
            <person name="Malik S.B."/>
            <person name="Marsh M.E."/>
            <person name="Mackinder L."/>
            <person name="Mock T."/>
            <person name="Mueller-Roeber B."/>
            <person name="Pagarete A."/>
            <person name="Parker M."/>
            <person name="Probert I."/>
            <person name="Quesneville H."/>
            <person name="Raines C."/>
            <person name="Rensing S.A."/>
            <person name="Riano-Pachon D.M."/>
            <person name="Richier S."/>
            <person name="Rokitta S."/>
            <person name="Shiraiwa Y."/>
            <person name="Soanes D.M."/>
            <person name="van der Giezen M."/>
            <person name="Wahlund T.M."/>
            <person name="Williams B."/>
            <person name="Wilson W."/>
            <person name="Wolfe G."/>
            <person name="Wurch L.L."/>
        </authorList>
    </citation>
    <scope>NUCLEOTIDE SEQUENCE</scope>
</reference>
<protein>
    <recommendedName>
        <fullName evidence="4">SAP domain-containing protein</fullName>
    </recommendedName>
</protein>
<feature type="compositionally biased region" description="Low complexity" evidence="1">
    <location>
        <begin position="177"/>
        <end position="194"/>
    </location>
</feature>
<sequence length="244" mass="25695">MERIIELQEQYFATDLDIGDHMLSWSEGEVVAYFESGGLSTPADTVSVAPSFSEVQSSADARTVRSMDDARDELLAEDDPADGGAHALGIDEEPALEDAMLDGLMASVPVTTRTLPSSDEACRQQQPAPAHPPPADPLAAYSVKELKEALRRAGVDASSFTEKSELVAAVARLPPASGGAAAAAPPAAAAAPPSEKGRRAVVKAQDIKKNADRCFGDRDYPKAELKYSKCIELLSAPEIASEAD</sequence>
<name>A0A0D3KGY7_EMIH1</name>
<keyword evidence="3" id="KW-1185">Reference proteome</keyword>
<dbReference type="HOGENOM" id="CLU_1140496_0_0_1"/>
<feature type="region of interest" description="Disordered" evidence="1">
    <location>
        <begin position="177"/>
        <end position="199"/>
    </location>
</feature>
<evidence type="ECO:0000313" key="3">
    <source>
        <dbReference type="Proteomes" id="UP000013827"/>
    </source>
</evidence>